<dbReference type="AlphaFoldDB" id="A0AAD8H9V2"/>
<sequence length="303" mass="34324">MAEDDSNSLQTTHHYHQQIEQEFDDLYTHSLNYNLPRFNYTYSLPLILPDPTDPFYISGHESDDADSLSDMNYVTNLFENGLDCVQNDDQDSIFMGVNENLEIRVYGSDQDGEDELGFEFGGLEGGVSGLRVVDIDSESDVEEVEEIGEFDDGECFSGDRNCVRFENDGEGGGLNEEIRWDEVDGDRQEFNSEVRVNSDVWEEDDSVDIEDEGFRDLEWEILLAANNFSGEFEVENDDGVLYVTVQDEYLYVQAESALKGSPPAAKSVVENLVSVVLTKDYVKENNVERRDGLGWLDDLNVRS</sequence>
<protein>
    <submittedName>
        <fullName evidence="1">RING-type domain-containing protein</fullName>
    </submittedName>
</protein>
<name>A0AAD8H9V2_9APIA</name>
<dbReference type="Proteomes" id="UP001237642">
    <property type="component" value="Unassembled WGS sequence"/>
</dbReference>
<gene>
    <name evidence="1" type="ORF">POM88_038582</name>
</gene>
<comment type="caution">
    <text evidence="1">The sequence shown here is derived from an EMBL/GenBank/DDBJ whole genome shotgun (WGS) entry which is preliminary data.</text>
</comment>
<evidence type="ECO:0000313" key="2">
    <source>
        <dbReference type="Proteomes" id="UP001237642"/>
    </source>
</evidence>
<organism evidence="1 2">
    <name type="scientific">Heracleum sosnowskyi</name>
    <dbReference type="NCBI Taxonomy" id="360622"/>
    <lineage>
        <taxon>Eukaryota</taxon>
        <taxon>Viridiplantae</taxon>
        <taxon>Streptophyta</taxon>
        <taxon>Embryophyta</taxon>
        <taxon>Tracheophyta</taxon>
        <taxon>Spermatophyta</taxon>
        <taxon>Magnoliopsida</taxon>
        <taxon>eudicotyledons</taxon>
        <taxon>Gunneridae</taxon>
        <taxon>Pentapetalae</taxon>
        <taxon>asterids</taxon>
        <taxon>campanulids</taxon>
        <taxon>Apiales</taxon>
        <taxon>Apiaceae</taxon>
        <taxon>Apioideae</taxon>
        <taxon>apioid superclade</taxon>
        <taxon>Tordylieae</taxon>
        <taxon>Tordyliinae</taxon>
        <taxon>Heracleum</taxon>
    </lineage>
</organism>
<dbReference type="EMBL" id="JAUIZM010000009">
    <property type="protein sequence ID" value="KAK1363021.1"/>
    <property type="molecule type" value="Genomic_DNA"/>
</dbReference>
<reference evidence="1" key="1">
    <citation type="submission" date="2023-02" db="EMBL/GenBank/DDBJ databases">
        <title>Genome of toxic invasive species Heracleum sosnowskyi carries increased number of genes despite the absence of recent whole-genome duplications.</title>
        <authorList>
            <person name="Schelkunov M."/>
            <person name="Shtratnikova V."/>
            <person name="Makarenko M."/>
            <person name="Klepikova A."/>
            <person name="Omelchenko D."/>
            <person name="Novikova G."/>
            <person name="Obukhova E."/>
            <person name="Bogdanov V."/>
            <person name="Penin A."/>
            <person name="Logacheva M."/>
        </authorList>
    </citation>
    <scope>NUCLEOTIDE SEQUENCE</scope>
    <source>
        <strain evidence="1">Hsosn_3</strain>
        <tissue evidence="1">Leaf</tissue>
    </source>
</reference>
<accession>A0AAD8H9V2</accession>
<proteinExistence type="predicted"/>
<keyword evidence="2" id="KW-1185">Reference proteome</keyword>
<reference evidence="1" key="2">
    <citation type="submission" date="2023-05" db="EMBL/GenBank/DDBJ databases">
        <authorList>
            <person name="Schelkunov M.I."/>
        </authorList>
    </citation>
    <scope>NUCLEOTIDE SEQUENCE</scope>
    <source>
        <strain evidence="1">Hsosn_3</strain>
        <tissue evidence="1">Leaf</tissue>
    </source>
</reference>
<evidence type="ECO:0000313" key="1">
    <source>
        <dbReference type="EMBL" id="KAK1363021.1"/>
    </source>
</evidence>